<reference evidence="2 3" key="1">
    <citation type="submission" date="2018-06" db="EMBL/GenBank/DDBJ databases">
        <title>Nitrincola tibetense sp. nov., isolated from Lake XuguoCo on Tibetan Plateau.</title>
        <authorList>
            <person name="Xing P."/>
        </authorList>
    </citation>
    <scope>NUCLEOTIDE SEQUENCE [LARGE SCALE GENOMIC DNA]</scope>
    <source>
        <strain evidence="3">xg18</strain>
    </source>
</reference>
<name>A0A364NJG6_9GAMM</name>
<keyword evidence="1" id="KW-0732">Signal</keyword>
<comment type="caution">
    <text evidence="2">The sequence shown here is derived from an EMBL/GenBank/DDBJ whole genome shotgun (WGS) entry which is preliminary data.</text>
</comment>
<sequence>MKKLLIALALCTATSTAMARDISELSRPLVLLTPAIAQNQDALNLNDAQREEVKNWLAAMPSQRGAVEDKAVEVRAILRRAIIANESQDILDSLAAEIGSLETQLVLMRASCVNHWRRVLDDNQFEQALSLAGY</sequence>
<evidence type="ECO:0000313" key="2">
    <source>
        <dbReference type="EMBL" id="RAU17212.1"/>
    </source>
</evidence>
<gene>
    <name evidence="2" type="ORF">DN062_13660</name>
</gene>
<dbReference type="AlphaFoldDB" id="A0A364NJG6"/>
<proteinExistence type="predicted"/>
<dbReference type="RefSeq" id="WP_112159867.1">
    <property type="nucleotide sequence ID" value="NZ_QKRX01000011.1"/>
</dbReference>
<keyword evidence="3" id="KW-1185">Reference proteome</keyword>
<organism evidence="2 3">
    <name type="scientific">Nitrincola tibetensis</name>
    <dbReference type="NCBI Taxonomy" id="2219697"/>
    <lineage>
        <taxon>Bacteria</taxon>
        <taxon>Pseudomonadati</taxon>
        <taxon>Pseudomonadota</taxon>
        <taxon>Gammaproteobacteria</taxon>
        <taxon>Oceanospirillales</taxon>
        <taxon>Oceanospirillaceae</taxon>
        <taxon>Nitrincola</taxon>
    </lineage>
</organism>
<accession>A0A364NJG6</accession>
<dbReference type="OrthoDB" id="7062106at2"/>
<dbReference type="Proteomes" id="UP000250744">
    <property type="component" value="Unassembled WGS sequence"/>
</dbReference>
<dbReference type="Gene3D" id="1.20.120.1490">
    <property type="match status" value="1"/>
</dbReference>
<evidence type="ECO:0000313" key="3">
    <source>
        <dbReference type="Proteomes" id="UP000250744"/>
    </source>
</evidence>
<evidence type="ECO:0000256" key="1">
    <source>
        <dbReference type="SAM" id="SignalP"/>
    </source>
</evidence>
<feature type="chain" id="PRO_5016670162" evidence="1">
    <location>
        <begin position="20"/>
        <end position="134"/>
    </location>
</feature>
<dbReference type="EMBL" id="QKRX01000011">
    <property type="protein sequence ID" value="RAU17212.1"/>
    <property type="molecule type" value="Genomic_DNA"/>
</dbReference>
<protein>
    <submittedName>
        <fullName evidence="2">Uncharacterized protein</fullName>
    </submittedName>
</protein>
<feature type="signal peptide" evidence="1">
    <location>
        <begin position="1"/>
        <end position="19"/>
    </location>
</feature>